<evidence type="ECO:0000256" key="2">
    <source>
        <dbReference type="SAM" id="MobiDB-lite"/>
    </source>
</evidence>
<feature type="compositionally biased region" description="Low complexity" evidence="2">
    <location>
        <begin position="139"/>
        <end position="148"/>
    </location>
</feature>
<sequence>MGANGSRLDEDVLAIDEALKQEQMMQGEETKSLLQQDKTTLDDIHDTDDSRDATSEDETLVDSSRPDSAMASDANKPVDAPANGSDLASQDFLPPPAVDDAQVPQLVTDRAVKVTSFLQPIKEEVEDGNSTQDRENIDRTTSSAATVDSDTDDDFRSVSSSSNISMNVHASKSISFDTDRSSLSQSARDGSDAATLAYDDEYVDARKFDHQGVRMFGKSPINPQQSTSKAAKNEQNMQSADVASSPHLLDINSLHLDEIRDGDSMEIDDEVTQSSRKQPLRYSVDMLKQMQTAQIRHGEESTLPIGAQFANVKPTPTTVRRNNKAQPQPPNAIMQREQKELRLANEEINFLTIKLAAAKGKLAALIANPTLAPIQDSFFVASPSPVQKELTDDCEEPDQPRTVDHETVAKLRIELAKGKQKIAALRENAVSGEEKSQKQAIEIRKLQEQLANATQTHIVSNNFPALDGEPLALVTSGPSTTTSQSFAQHKKIDQVELSTISHESKSYLGMNVRKLPVPHLKAVQDAIMWELERRGGSPVGDTGNPTSDSLLQEQTEPGKEKTRLRSVLNDSVSAAPSIPASGASENVLGARQIAVQLSVELNRDSPIAKDSSARQPGTASENASSQLDGAEFRVTDRISDVMKQQMKAMAIQHDAINRRLTQLVAENVNLQTQVQTLTEKCTKQAAAGSSSSTGMQAEVDRPSSIVLDLGTALNGKKSDVQDLAKAQIILQDSLDTSEEQNKALKTQIKDLIEERNLLKKQPVSMTLAPTTELAQAKRAITKQKLNVADLLRKNIGLEETIIGLEEKLTVERQKTGKLGNVVGQLRRQIQQLDGAEGKLLQERQQNGRLGNEIHRLRTLVNLHRSMSQELHGKVEVFMHSGGKLGQRMAELYAIMLEYNLD</sequence>
<feature type="compositionally biased region" description="Polar residues" evidence="2">
    <location>
        <begin position="221"/>
        <end position="242"/>
    </location>
</feature>
<feature type="compositionally biased region" description="Basic and acidic residues" evidence="2">
    <location>
        <begin position="39"/>
        <end position="54"/>
    </location>
</feature>
<gene>
    <name evidence="3" type="ORF">EJ08DRAFT_695975</name>
</gene>
<dbReference type="AlphaFoldDB" id="A0A9P4NU95"/>
<reference evidence="3" key="1">
    <citation type="journal article" date="2020" name="Stud. Mycol.">
        <title>101 Dothideomycetes genomes: a test case for predicting lifestyles and emergence of pathogens.</title>
        <authorList>
            <person name="Haridas S."/>
            <person name="Albert R."/>
            <person name="Binder M."/>
            <person name="Bloem J."/>
            <person name="Labutti K."/>
            <person name="Salamov A."/>
            <person name="Andreopoulos B."/>
            <person name="Baker S."/>
            <person name="Barry K."/>
            <person name="Bills G."/>
            <person name="Bluhm B."/>
            <person name="Cannon C."/>
            <person name="Castanera R."/>
            <person name="Culley D."/>
            <person name="Daum C."/>
            <person name="Ezra D."/>
            <person name="Gonzalez J."/>
            <person name="Henrissat B."/>
            <person name="Kuo A."/>
            <person name="Liang C."/>
            <person name="Lipzen A."/>
            <person name="Lutzoni F."/>
            <person name="Magnuson J."/>
            <person name="Mondo S."/>
            <person name="Nolan M."/>
            <person name="Ohm R."/>
            <person name="Pangilinan J."/>
            <person name="Park H.-J."/>
            <person name="Ramirez L."/>
            <person name="Alfaro M."/>
            <person name="Sun H."/>
            <person name="Tritt A."/>
            <person name="Yoshinaga Y."/>
            <person name="Zwiers L.-H."/>
            <person name="Turgeon B."/>
            <person name="Goodwin S."/>
            <person name="Spatafora J."/>
            <person name="Crous P."/>
            <person name="Grigoriev I."/>
        </authorList>
    </citation>
    <scope>NUCLEOTIDE SEQUENCE</scope>
    <source>
        <strain evidence="3">CBS 130266</strain>
    </source>
</reference>
<feature type="coiled-coil region" evidence="1">
    <location>
        <begin position="734"/>
        <end position="845"/>
    </location>
</feature>
<proteinExistence type="predicted"/>
<keyword evidence="1" id="KW-0175">Coiled coil</keyword>
<dbReference type="PANTHER" id="PTHR23159:SF31">
    <property type="entry name" value="CENTROSOME-ASSOCIATED PROTEIN CEP250 ISOFORM X1"/>
    <property type="match status" value="1"/>
</dbReference>
<feature type="region of interest" description="Disordered" evidence="2">
    <location>
        <begin position="606"/>
        <end position="630"/>
    </location>
</feature>
<dbReference type="PANTHER" id="PTHR23159">
    <property type="entry name" value="CENTROSOMAL PROTEIN 2"/>
    <property type="match status" value="1"/>
</dbReference>
<organism evidence="3 4">
    <name type="scientific">Tothia fuscella</name>
    <dbReference type="NCBI Taxonomy" id="1048955"/>
    <lineage>
        <taxon>Eukaryota</taxon>
        <taxon>Fungi</taxon>
        <taxon>Dikarya</taxon>
        <taxon>Ascomycota</taxon>
        <taxon>Pezizomycotina</taxon>
        <taxon>Dothideomycetes</taxon>
        <taxon>Pleosporomycetidae</taxon>
        <taxon>Venturiales</taxon>
        <taxon>Cylindrosympodiaceae</taxon>
        <taxon>Tothia</taxon>
    </lineage>
</organism>
<dbReference type="EMBL" id="MU007029">
    <property type="protein sequence ID" value="KAF2431821.1"/>
    <property type="molecule type" value="Genomic_DNA"/>
</dbReference>
<feature type="region of interest" description="Disordered" evidence="2">
    <location>
        <begin position="215"/>
        <end position="248"/>
    </location>
</feature>
<feature type="coiled-coil region" evidence="1">
    <location>
        <begin position="653"/>
        <end position="680"/>
    </location>
</feature>
<protein>
    <submittedName>
        <fullName evidence="3">Uncharacterized protein</fullName>
    </submittedName>
</protein>
<feature type="compositionally biased region" description="Polar residues" evidence="2">
    <location>
        <begin position="613"/>
        <end position="627"/>
    </location>
</feature>
<evidence type="ECO:0000313" key="3">
    <source>
        <dbReference type="EMBL" id="KAF2431821.1"/>
    </source>
</evidence>
<feature type="region of interest" description="Disordered" evidence="2">
    <location>
        <begin position="534"/>
        <end position="565"/>
    </location>
</feature>
<feature type="compositionally biased region" description="Polar residues" evidence="2">
    <location>
        <begin position="543"/>
        <end position="555"/>
    </location>
</feature>
<feature type="region of interest" description="Disordered" evidence="2">
    <location>
        <begin position="24"/>
        <end position="104"/>
    </location>
</feature>
<dbReference type="Proteomes" id="UP000800235">
    <property type="component" value="Unassembled WGS sequence"/>
</dbReference>
<feature type="coiled-coil region" evidence="1">
    <location>
        <begin position="408"/>
        <end position="456"/>
    </location>
</feature>
<feature type="region of interest" description="Disordered" evidence="2">
    <location>
        <begin position="117"/>
        <end position="160"/>
    </location>
</feature>
<accession>A0A9P4NU95</accession>
<feature type="coiled-coil region" evidence="1">
    <location>
        <begin position="334"/>
        <end position="361"/>
    </location>
</feature>
<name>A0A9P4NU95_9PEZI</name>
<keyword evidence="4" id="KW-1185">Reference proteome</keyword>
<evidence type="ECO:0000256" key="1">
    <source>
        <dbReference type="SAM" id="Coils"/>
    </source>
</evidence>
<comment type="caution">
    <text evidence="3">The sequence shown here is derived from an EMBL/GenBank/DDBJ whole genome shotgun (WGS) entry which is preliminary data.</text>
</comment>
<evidence type="ECO:0000313" key="4">
    <source>
        <dbReference type="Proteomes" id="UP000800235"/>
    </source>
</evidence>